<keyword evidence="5 6" id="KW-0520">NAD</keyword>
<comment type="pathway">
    <text evidence="6">Cofactor biosynthesis; NAD(+) biosynthesis; iminoaspartate from L-aspartate (dehydrogenase route): step 1/1.</text>
</comment>
<dbReference type="Pfam" id="PF01958">
    <property type="entry name" value="Asp_DH_C"/>
    <property type="match status" value="1"/>
</dbReference>
<comment type="catalytic activity">
    <reaction evidence="6">
        <text>L-aspartate + NAD(+) + H2O = oxaloacetate + NH4(+) + NADH + H(+)</text>
        <dbReference type="Rhea" id="RHEA:11788"/>
        <dbReference type="ChEBI" id="CHEBI:15377"/>
        <dbReference type="ChEBI" id="CHEBI:15378"/>
        <dbReference type="ChEBI" id="CHEBI:16452"/>
        <dbReference type="ChEBI" id="CHEBI:28938"/>
        <dbReference type="ChEBI" id="CHEBI:29991"/>
        <dbReference type="ChEBI" id="CHEBI:57540"/>
        <dbReference type="ChEBI" id="CHEBI:57945"/>
        <dbReference type="EC" id="1.4.1.21"/>
    </reaction>
</comment>
<evidence type="ECO:0000259" key="8">
    <source>
        <dbReference type="Pfam" id="PF03447"/>
    </source>
</evidence>
<dbReference type="GO" id="GO:0033735">
    <property type="term" value="F:aspartate dehydrogenase [NAD(P)+] activity"/>
    <property type="evidence" value="ECO:0007669"/>
    <property type="project" value="UniProtKB-EC"/>
</dbReference>
<evidence type="ECO:0000256" key="1">
    <source>
        <dbReference type="ARBA" id="ARBA00008331"/>
    </source>
</evidence>
<comment type="miscellaneous">
    <text evidence="6">The iminoaspartate product is unstable in aqueous solution and can decompose to oxaloacetate and ammonia.</text>
</comment>
<dbReference type="InterPro" id="IPR036291">
    <property type="entry name" value="NAD(P)-bd_dom_sf"/>
</dbReference>
<dbReference type="GO" id="GO:0051287">
    <property type="term" value="F:NAD binding"/>
    <property type="evidence" value="ECO:0007669"/>
    <property type="project" value="UniProtKB-UniRule"/>
</dbReference>
<keyword evidence="4 6" id="KW-0560">Oxidoreductase</keyword>
<dbReference type="Gene3D" id="3.40.50.720">
    <property type="entry name" value="NAD(P)-binding Rossmann-like Domain"/>
    <property type="match status" value="1"/>
</dbReference>
<feature type="binding site" evidence="6">
    <location>
        <position position="187"/>
    </location>
    <ligand>
        <name>NAD(+)</name>
        <dbReference type="ChEBI" id="CHEBI:57540"/>
    </ligand>
</feature>
<evidence type="ECO:0000313" key="10">
    <source>
        <dbReference type="Proteomes" id="UP000321807"/>
    </source>
</evidence>
<dbReference type="SUPFAM" id="SSF55347">
    <property type="entry name" value="Glyceraldehyde-3-phosphate dehydrogenase-like, C-terminal domain"/>
    <property type="match status" value="1"/>
</dbReference>
<proteinExistence type="inferred from homology"/>
<keyword evidence="2 6" id="KW-0662">Pyridine nucleotide biosynthesis</keyword>
<evidence type="ECO:0000259" key="7">
    <source>
        <dbReference type="Pfam" id="PF01958"/>
    </source>
</evidence>
<dbReference type="NCBIfam" id="NF009828">
    <property type="entry name" value="PRK13303.1-3"/>
    <property type="match status" value="1"/>
</dbReference>
<dbReference type="InterPro" id="IPR005106">
    <property type="entry name" value="Asp/hSer_DH_NAD-bd"/>
</dbReference>
<dbReference type="Pfam" id="PF03447">
    <property type="entry name" value="NAD_binding_3"/>
    <property type="match status" value="1"/>
</dbReference>
<dbReference type="UniPathway" id="UPA00253">
    <property type="reaction ID" value="UER00456"/>
</dbReference>
<organism evidence="9 10">
    <name type="scientific">Rhodanobacter glycinis</name>
    <dbReference type="NCBI Taxonomy" id="582702"/>
    <lineage>
        <taxon>Bacteria</taxon>
        <taxon>Pseudomonadati</taxon>
        <taxon>Pseudomonadota</taxon>
        <taxon>Gammaproteobacteria</taxon>
        <taxon>Lysobacterales</taxon>
        <taxon>Rhodanobacteraceae</taxon>
        <taxon>Rhodanobacter</taxon>
    </lineage>
</organism>
<feature type="domain" description="Aspartate dehydrogenase" evidence="7">
    <location>
        <begin position="165"/>
        <end position="252"/>
    </location>
</feature>
<protein>
    <recommendedName>
        <fullName evidence="6">L-aspartate dehydrogenase</fullName>
        <ecNumber evidence="6">1.4.1.21</ecNumber>
    </recommendedName>
</protein>
<feature type="binding site" evidence="6">
    <location>
        <position position="121"/>
    </location>
    <ligand>
        <name>NAD(+)</name>
        <dbReference type="ChEBI" id="CHEBI:57540"/>
    </ligand>
</feature>
<evidence type="ECO:0000256" key="6">
    <source>
        <dbReference type="HAMAP-Rule" id="MF_01265"/>
    </source>
</evidence>
<dbReference type="EMBL" id="CP042807">
    <property type="protein sequence ID" value="QEE24043.1"/>
    <property type="molecule type" value="Genomic_DNA"/>
</dbReference>
<dbReference type="KEGG" id="rgl:CS053_05620"/>
<dbReference type="PANTHER" id="PTHR31873">
    <property type="entry name" value="L-ASPARTATE DEHYDROGENASE-RELATED"/>
    <property type="match status" value="1"/>
</dbReference>
<dbReference type="AlphaFoldDB" id="A0A5B9DVW3"/>
<evidence type="ECO:0000256" key="4">
    <source>
        <dbReference type="ARBA" id="ARBA00023002"/>
    </source>
</evidence>
<keyword evidence="3 6" id="KW-0521">NADP</keyword>
<evidence type="ECO:0000256" key="5">
    <source>
        <dbReference type="ARBA" id="ARBA00023027"/>
    </source>
</evidence>
<dbReference type="SUPFAM" id="SSF51735">
    <property type="entry name" value="NAD(P)-binding Rossmann-fold domains"/>
    <property type="match status" value="1"/>
</dbReference>
<dbReference type="Proteomes" id="UP000321807">
    <property type="component" value="Chromosome"/>
</dbReference>
<gene>
    <name evidence="6" type="primary">nadX</name>
    <name evidence="9" type="ORF">CS053_05620</name>
</gene>
<dbReference type="InterPro" id="IPR020626">
    <property type="entry name" value="Asp_DH_prok"/>
</dbReference>
<sequence>MLDVTMVGCGAIGHGVMAALANDADVRVTQIIVPASEAAAVRAEFPDTAVAASLDELPARPGLLLECAGHRAVLEQVLPALHQGIDCVLCSVGALSEPGLPEKLEATARASRAHVQLISGAIGAIDAIAAAYLCGLDTVVYTGRKPPLGWKGTPAEDKFDLDHMTEAGVLFEGSARDAARLFPKNANVAATVSLAGIGLDNTRVRLIADPAVSRNQHHVRAEGGFGELEFQIAGRTLASNPKTSALTVYSAVRALHNRARPIAI</sequence>
<feature type="active site" evidence="6">
    <location>
        <position position="217"/>
    </location>
</feature>
<comment type="function">
    <text evidence="6">Specifically catalyzes the NAD or NADP-dependent dehydrogenation of L-aspartate to iminoaspartate.</text>
</comment>
<dbReference type="InterPro" id="IPR011182">
    <property type="entry name" value="L-Asp_DH"/>
</dbReference>
<dbReference type="NCBIfam" id="NF009827">
    <property type="entry name" value="PRK13303.1-2"/>
    <property type="match status" value="1"/>
</dbReference>
<comment type="similarity">
    <text evidence="1 6">Belongs to the L-aspartate dehydrogenase family.</text>
</comment>
<dbReference type="GO" id="GO:0009435">
    <property type="term" value="P:NAD+ biosynthetic process"/>
    <property type="evidence" value="ECO:0007669"/>
    <property type="project" value="UniProtKB-UniRule"/>
</dbReference>
<dbReference type="PANTHER" id="PTHR31873:SF6">
    <property type="entry name" value="ASPARTATE DEHYDROGENASE DOMAIN-CONTAINING PROTEIN"/>
    <property type="match status" value="1"/>
</dbReference>
<name>A0A5B9DVW3_9GAMM</name>
<comment type="catalytic activity">
    <reaction evidence="6">
        <text>L-aspartate + NADP(+) + H2O = oxaloacetate + NH4(+) + NADPH + H(+)</text>
        <dbReference type="Rhea" id="RHEA:11784"/>
        <dbReference type="ChEBI" id="CHEBI:15377"/>
        <dbReference type="ChEBI" id="CHEBI:15378"/>
        <dbReference type="ChEBI" id="CHEBI:16452"/>
        <dbReference type="ChEBI" id="CHEBI:28938"/>
        <dbReference type="ChEBI" id="CHEBI:29991"/>
        <dbReference type="ChEBI" id="CHEBI:57783"/>
        <dbReference type="ChEBI" id="CHEBI:58349"/>
        <dbReference type="EC" id="1.4.1.21"/>
    </reaction>
</comment>
<dbReference type="InterPro" id="IPR002811">
    <property type="entry name" value="Asp_DH"/>
</dbReference>
<dbReference type="GO" id="GO:0016639">
    <property type="term" value="F:oxidoreductase activity, acting on the CH-NH2 group of donors, NAD or NADP as acceptor"/>
    <property type="evidence" value="ECO:0007669"/>
    <property type="project" value="UniProtKB-UniRule"/>
</dbReference>
<dbReference type="GO" id="GO:0050661">
    <property type="term" value="F:NADP binding"/>
    <property type="evidence" value="ECO:0007669"/>
    <property type="project" value="UniProtKB-UniRule"/>
</dbReference>
<dbReference type="RefSeq" id="WP_147626713.1">
    <property type="nucleotide sequence ID" value="NZ_CP042807.1"/>
</dbReference>
<evidence type="ECO:0000313" key="9">
    <source>
        <dbReference type="EMBL" id="QEE24043.1"/>
    </source>
</evidence>
<dbReference type="HAMAP" id="MF_01265">
    <property type="entry name" value="NadX"/>
    <property type="match status" value="1"/>
</dbReference>
<dbReference type="EC" id="1.4.1.21" evidence="6"/>
<evidence type="ECO:0000256" key="3">
    <source>
        <dbReference type="ARBA" id="ARBA00022857"/>
    </source>
</evidence>
<dbReference type="Gene3D" id="3.30.360.10">
    <property type="entry name" value="Dihydrodipicolinate Reductase, domain 2"/>
    <property type="match status" value="1"/>
</dbReference>
<evidence type="ECO:0000256" key="2">
    <source>
        <dbReference type="ARBA" id="ARBA00022642"/>
    </source>
</evidence>
<dbReference type="PIRSF" id="PIRSF005227">
    <property type="entry name" value="Asp_dh_NAD_syn"/>
    <property type="match status" value="1"/>
</dbReference>
<accession>A0A5B9DVW3</accession>
<feature type="domain" description="Aspartate/homoserine dehydrogenase NAD-binding" evidence="8">
    <location>
        <begin position="8"/>
        <end position="115"/>
    </location>
</feature>
<reference evidence="9 10" key="1">
    <citation type="submission" date="2019-08" db="EMBL/GenBank/DDBJ databases">
        <title>Complete genome sequence of Rhodanobacter glycinis strain T01E-68 isolated from tomato root.</title>
        <authorList>
            <person name="Weon H.-Y."/>
            <person name="Lee S.A."/>
        </authorList>
    </citation>
    <scope>NUCLEOTIDE SEQUENCE [LARGE SCALE GENOMIC DNA]</scope>
    <source>
        <strain evidence="9 10">T01E-68</strain>
    </source>
</reference>